<evidence type="ECO:0000256" key="5">
    <source>
        <dbReference type="ARBA" id="ARBA00022679"/>
    </source>
</evidence>
<evidence type="ECO:0000256" key="8">
    <source>
        <dbReference type="ARBA" id="ARBA00038091"/>
    </source>
</evidence>
<evidence type="ECO:0000259" key="9">
    <source>
        <dbReference type="SMART" id="SM00359"/>
    </source>
</evidence>
<evidence type="ECO:0000256" key="6">
    <source>
        <dbReference type="ARBA" id="ARBA00022691"/>
    </source>
</evidence>
<evidence type="ECO:0000256" key="7">
    <source>
        <dbReference type="ARBA" id="ARBA00022884"/>
    </source>
</evidence>
<dbReference type="InterPro" id="IPR029063">
    <property type="entry name" value="SAM-dependent_MTases_sf"/>
</dbReference>
<sequence>MAAKIILNEGREKSLTMRHPWIFSKAVKSISGRANVGDTVDVMSSRGKWLARAAYSPESQIRARVWTFNQGESVDHVFFINRLQKAQARKALLGIPSNAYRLIAGESDELPGVTIDVFDHVVVMQLLSAGAEKQREKIISAIERVFPEAAIYERSDVNVREKEGLEQKTGVVKGDVPNEVIIQEHGLSLTVDVKKGHKTGFYLDQRDSREVAKRLASNKDVLNCFSYTCTFACAALAGGATHVTNIDVSEDALARGKENLLRNYFKDTQFTQQKADVFNALRDYHANGEQFDMVILDPPKFVDSKSTLNRAARGYKDINMYAMHVVREGGLLLTFTCSGLMPTDLFQKIIADAALDAGKDVRFIQRLGQATDHSVLATYPQGEYLRGFVCQVSNR</sequence>
<comment type="similarity">
    <text evidence="8">Belongs to the methyltransferase superfamily. RlmI family.</text>
</comment>
<dbReference type="InterPro" id="IPR041532">
    <property type="entry name" value="RlmI-like_PUA"/>
</dbReference>
<dbReference type="Proteomes" id="UP000275281">
    <property type="component" value="Unassembled WGS sequence"/>
</dbReference>
<dbReference type="GO" id="GO:0008168">
    <property type="term" value="F:methyltransferase activity"/>
    <property type="evidence" value="ECO:0007669"/>
    <property type="project" value="UniProtKB-KW"/>
</dbReference>
<keyword evidence="5 10" id="KW-0808">Transferase</keyword>
<proteinExistence type="inferred from homology"/>
<dbReference type="CDD" id="cd21153">
    <property type="entry name" value="PUA_RlmI"/>
    <property type="match status" value="1"/>
</dbReference>
<comment type="caution">
    <text evidence="10">The sequence shown here is derived from an EMBL/GenBank/DDBJ whole genome shotgun (WGS) entry which is preliminary data.</text>
</comment>
<evidence type="ECO:0000256" key="4">
    <source>
        <dbReference type="ARBA" id="ARBA00022603"/>
    </source>
</evidence>
<keyword evidence="4 10" id="KW-0489">Methyltransferase</keyword>
<dbReference type="PANTHER" id="PTHR42873:SF1">
    <property type="entry name" value="S-ADENOSYLMETHIONINE-DEPENDENT METHYLTRANSFERASE DOMAIN-CONTAINING PROTEIN"/>
    <property type="match status" value="1"/>
</dbReference>
<reference evidence="10 11" key="1">
    <citation type="submission" date="2018-11" db="EMBL/GenBank/DDBJ databases">
        <authorList>
            <person name="Ye M.-Q."/>
            <person name="Du Z.-J."/>
        </authorList>
    </citation>
    <scope>NUCLEOTIDE SEQUENCE [LARGE SCALE GENOMIC DNA]</scope>
    <source>
        <strain evidence="10 11">U0105</strain>
    </source>
</reference>
<dbReference type="CDD" id="cd02440">
    <property type="entry name" value="AdoMet_MTases"/>
    <property type="match status" value="1"/>
</dbReference>
<dbReference type="Gene3D" id="3.30.750.80">
    <property type="entry name" value="RNA methyltransferase domain (HRMD) like"/>
    <property type="match status" value="1"/>
</dbReference>
<dbReference type="InterPro" id="IPR019614">
    <property type="entry name" value="SAM-dep_methyl-trfase"/>
</dbReference>
<keyword evidence="7" id="KW-0694">RNA-binding</keyword>
<dbReference type="Gene3D" id="2.30.130.10">
    <property type="entry name" value="PUA domain"/>
    <property type="match status" value="1"/>
</dbReference>
<organism evidence="10 11">
    <name type="scientific">Alteromonas sediminis</name>
    <dbReference type="NCBI Taxonomy" id="2259342"/>
    <lineage>
        <taxon>Bacteria</taxon>
        <taxon>Pseudomonadati</taxon>
        <taxon>Pseudomonadota</taxon>
        <taxon>Gammaproteobacteria</taxon>
        <taxon>Alteromonadales</taxon>
        <taxon>Alteromonadaceae</taxon>
        <taxon>Alteromonas/Salinimonas group</taxon>
        <taxon>Alteromonas</taxon>
    </lineage>
</organism>
<evidence type="ECO:0000313" key="10">
    <source>
        <dbReference type="EMBL" id="RPJ67283.1"/>
    </source>
</evidence>
<evidence type="ECO:0000256" key="1">
    <source>
        <dbReference type="ARBA" id="ARBA00004496"/>
    </source>
</evidence>
<dbReference type="Pfam" id="PF10672">
    <property type="entry name" value="Methyltrans_SAM"/>
    <property type="match status" value="1"/>
</dbReference>
<dbReference type="EMBL" id="RPOK01000002">
    <property type="protein sequence ID" value="RPJ67283.1"/>
    <property type="molecule type" value="Genomic_DNA"/>
</dbReference>
<dbReference type="GO" id="GO:0005737">
    <property type="term" value="C:cytoplasm"/>
    <property type="evidence" value="ECO:0007669"/>
    <property type="project" value="UniProtKB-SubCell"/>
</dbReference>
<keyword evidence="11" id="KW-1185">Reference proteome</keyword>
<dbReference type="AlphaFoldDB" id="A0A3N5Y2L8"/>
<dbReference type="Pfam" id="PF17785">
    <property type="entry name" value="PUA_3"/>
    <property type="match status" value="1"/>
</dbReference>
<dbReference type="InterPro" id="IPR015947">
    <property type="entry name" value="PUA-like_sf"/>
</dbReference>
<dbReference type="CDD" id="cd11572">
    <property type="entry name" value="RlmI_M_like"/>
    <property type="match status" value="1"/>
</dbReference>
<dbReference type="SUPFAM" id="SSF53335">
    <property type="entry name" value="S-adenosyl-L-methionine-dependent methyltransferases"/>
    <property type="match status" value="1"/>
</dbReference>
<gene>
    <name evidence="10" type="ORF">DRW07_07035</name>
</gene>
<dbReference type="GO" id="GO:0003723">
    <property type="term" value="F:RNA binding"/>
    <property type="evidence" value="ECO:0007669"/>
    <property type="project" value="UniProtKB-KW"/>
</dbReference>
<evidence type="ECO:0000256" key="3">
    <source>
        <dbReference type="ARBA" id="ARBA00022552"/>
    </source>
</evidence>
<keyword evidence="6" id="KW-0949">S-adenosyl-L-methionine</keyword>
<dbReference type="SMART" id="SM00359">
    <property type="entry name" value="PUA"/>
    <property type="match status" value="1"/>
</dbReference>
<keyword evidence="3" id="KW-0698">rRNA processing</keyword>
<evidence type="ECO:0000313" key="11">
    <source>
        <dbReference type="Proteomes" id="UP000275281"/>
    </source>
</evidence>
<dbReference type="PANTHER" id="PTHR42873">
    <property type="entry name" value="RIBOSOMAL RNA LARGE SUBUNIT METHYLTRANSFERASE"/>
    <property type="match status" value="1"/>
</dbReference>
<dbReference type="SUPFAM" id="SSF88697">
    <property type="entry name" value="PUA domain-like"/>
    <property type="match status" value="1"/>
</dbReference>
<evidence type="ECO:0000256" key="2">
    <source>
        <dbReference type="ARBA" id="ARBA00022490"/>
    </source>
</evidence>
<name>A0A3N5Y2L8_9ALTE</name>
<dbReference type="GO" id="GO:0032259">
    <property type="term" value="P:methylation"/>
    <property type="evidence" value="ECO:0007669"/>
    <property type="project" value="UniProtKB-KW"/>
</dbReference>
<dbReference type="RefSeq" id="WP_124027185.1">
    <property type="nucleotide sequence ID" value="NZ_JBHRSN010000015.1"/>
</dbReference>
<accession>A0A3N5Y2L8</accession>
<dbReference type="OrthoDB" id="9805492at2"/>
<dbReference type="PROSITE" id="PS50890">
    <property type="entry name" value="PUA"/>
    <property type="match status" value="1"/>
</dbReference>
<dbReference type="Gene3D" id="3.40.50.150">
    <property type="entry name" value="Vaccinia Virus protein VP39"/>
    <property type="match status" value="1"/>
</dbReference>
<protein>
    <submittedName>
        <fullName evidence="10">Methyltransferase domain-containing protein</fullName>
    </submittedName>
</protein>
<feature type="domain" description="PUA" evidence="9">
    <location>
        <begin position="3"/>
        <end position="88"/>
    </location>
</feature>
<keyword evidence="2" id="KW-0963">Cytoplasm</keyword>
<dbReference type="GO" id="GO:0006364">
    <property type="term" value="P:rRNA processing"/>
    <property type="evidence" value="ECO:0007669"/>
    <property type="project" value="UniProtKB-KW"/>
</dbReference>
<dbReference type="InterPro" id="IPR002478">
    <property type="entry name" value="PUA"/>
</dbReference>
<dbReference type="InterPro" id="IPR036974">
    <property type="entry name" value="PUA_sf"/>
</dbReference>
<comment type="subcellular location">
    <subcellularLocation>
        <location evidence="1">Cytoplasm</location>
    </subcellularLocation>
</comment>